<protein>
    <submittedName>
        <fullName evidence="1">Uncharacterized protein</fullName>
    </submittedName>
</protein>
<dbReference type="AlphaFoldDB" id="A0A3S5B2Y5"/>
<accession>A0A3S5B2Y5</accession>
<gene>
    <name evidence="1" type="ORF">PXEA_LOCUS5192</name>
</gene>
<evidence type="ECO:0000313" key="2">
    <source>
        <dbReference type="Proteomes" id="UP000784294"/>
    </source>
</evidence>
<reference evidence="1" key="1">
    <citation type="submission" date="2018-11" db="EMBL/GenBank/DDBJ databases">
        <authorList>
            <consortium name="Pathogen Informatics"/>
        </authorList>
    </citation>
    <scope>NUCLEOTIDE SEQUENCE</scope>
</reference>
<dbReference type="Proteomes" id="UP000784294">
    <property type="component" value="Unassembled WGS sequence"/>
</dbReference>
<evidence type="ECO:0000313" key="1">
    <source>
        <dbReference type="EMBL" id="VEL11752.1"/>
    </source>
</evidence>
<proteinExistence type="predicted"/>
<name>A0A3S5B2Y5_9PLAT</name>
<comment type="caution">
    <text evidence="1">The sequence shown here is derived from an EMBL/GenBank/DDBJ whole genome shotgun (WGS) entry which is preliminary data.</text>
</comment>
<dbReference type="EMBL" id="CAAALY010012732">
    <property type="protein sequence ID" value="VEL11752.1"/>
    <property type="molecule type" value="Genomic_DNA"/>
</dbReference>
<sequence>MHLVPTAPGHVSRPTYRPQYSTTMRICEPGSAYSSVTRVQPVKRYSSSTGPTIYGTGESVQDMGWANLDTGSRQGSNVYTSSRTVQPLRINVYNSYPIYGPPHLTSTLFCIIRPINSTGITSLRFSFIKEPRLIVYTSLRQLTVRSCTHKYSIRQFSGYT</sequence>
<organism evidence="1 2">
    <name type="scientific">Protopolystoma xenopodis</name>
    <dbReference type="NCBI Taxonomy" id="117903"/>
    <lineage>
        <taxon>Eukaryota</taxon>
        <taxon>Metazoa</taxon>
        <taxon>Spiralia</taxon>
        <taxon>Lophotrochozoa</taxon>
        <taxon>Platyhelminthes</taxon>
        <taxon>Monogenea</taxon>
        <taxon>Polyopisthocotylea</taxon>
        <taxon>Polystomatidea</taxon>
        <taxon>Polystomatidae</taxon>
        <taxon>Protopolystoma</taxon>
    </lineage>
</organism>
<keyword evidence="2" id="KW-1185">Reference proteome</keyword>